<evidence type="ECO:0000256" key="1">
    <source>
        <dbReference type="SAM" id="MobiDB-lite"/>
    </source>
</evidence>
<gene>
    <name evidence="2 3" type="primary">LOC107791321</name>
</gene>
<name>A0A1S3ZX22_TOBAC</name>
<sequence length="135" mass="15349">MFLGPCFTRLGQLFTKNTGLRKVVNKGNILSSIHWVMIMRSTIYRNMECIVQQTLSVNDLLSRWNVFLMGRPIIAAMAVFLLAHLDDPVVLYTYREQNQVLTFERPLCATQGMGTNSSSFSKDPLLSRPILRSPP</sequence>
<proteinExistence type="predicted"/>
<protein>
    <submittedName>
        <fullName evidence="2 3">Uncharacterized protein isoform X1</fullName>
    </submittedName>
</protein>
<evidence type="ECO:0000313" key="2">
    <source>
        <dbReference type="RefSeq" id="XP_016468845.1"/>
    </source>
</evidence>
<dbReference type="KEGG" id="nta:107791321"/>
<reference evidence="2 3" key="1">
    <citation type="submission" date="2025-04" db="UniProtKB">
        <authorList>
            <consortium name="RefSeq"/>
        </authorList>
    </citation>
    <scope>IDENTIFICATION</scope>
</reference>
<feature type="compositionally biased region" description="Low complexity" evidence="1">
    <location>
        <begin position="124"/>
        <end position="135"/>
    </location>
</feature>
<accession>A0A1S3ZX22</accession>
<feature type="region of interest" description="Disordered" evidence="1">
    <location>
        <begin position="114"/>
        <end position="135"/>
    </location>
</feature>
<dbReference type="RefSeq" id="XP_016468845.1">
    <property type="nucleotide sequence ID" value="XM_016613359.1"/>
</dbReference>
<organism evidence="3">
    <name type="scientific">Nicotiana tabacum</name>
    <name type="common">Common tobacco</name>
    <dbReference type="NCBI Taxonomy" id="4097"/>
    <lineage>
        <taxon>Eukaryota</taxon>
        <taxon>Viridiplantae</taxon>
        <taxon>Streptophyta</taxon>
        <taxon>Embryophyta</taxon>
        <taxon>Tracheophyta</taxon>
        <taxon>Spermatophyta</taxon>
        <taxon>Magnoliopsida</taxon>
        <taxon>eudicotyledons</taxon>
        <taxon>Gunneridae</taxon>
        <taxon>Pentapetalae</taxon>
        <taxon>asterids</taxon>
        <taxon>lamiids</taxon>
        <taxon>Solanales</taxon>
        <taxon>Solanaceae</taxon>
        <taxon>Nicotianoideae</taxon>
        <taxon>Nicotianeae</taxon>
        <taxon>Nicotiana</taxon>
    </lineage>
</organism>
<dbReference type="AlphaFoldDB" id="A0A1S3ZX22"/>
<dbReference type="RefSeq" id="XP_016468846.1">
    <property type="nucleotide sequence ID" value="XM_016613360.1"/>
</dbReference>
<evidence type="ECO:0000313" key="3">
    <source>
        <dbReference type="RefSeq" id="XP_016468846.1"/>
    </source>
</evidence>
<dbReference type="PaxDb" id="4097-A0A1S3ZX22"/>